<dbReference type="Proteomes" id="UP000267029">
    <property type="component" value="Unassembled WGS sequence"/>
</dbReference>
<dbReference type="Gene3D" id="3.80.10.10">
    <property type="entry name" value="Ribonuclease Inhibitor"/>
    <property type="match status" value="1"/>
</dbReference>
<dbReference type="SUPFAM" id="SSF52047">
    <property type="entry name" value="RNI-like"/>
    <property type="match status" value="1"/>
</dbReference>
<dbReference type="AlphaFoldDB" id="A0A0R3U285"/>
<name>A0A0R3U285_MESCO</name>
<accession>A0A0R3U285</accession>
<dbReference type="Pfam" id="PF13516">
    <property type="entry name" value="LRR_6"/>
    <property type="match status" value="1"/>
</dbReference>
<reference evidence="1 2" key="2">
    <citation type="submission" date="2018-10" db="EMBL/GenBank/DDBJ databases">
        <authorList>
            <consortium name="Pathogen Informatics"/>
        </authorList>
    </citation>
    <scope>NUCLEOTIDE SEQUENCE [LARGE SCALE GENOMIC DNA]</scope>
</reference>
<dbReference type="SMART" id="SM00368">
    <property type="entry name" value="LRR_RI"/>
    <property type="match status" value="1"/>
</dbReference>
<keyword evidence="2" id="KW-1185">Reference proteome</keyword>
<evidence type="ECO:0000313" key="2">
    <source>
        <dbReference type="Proteomes" id="UP000267029"/>
    </source>
</evidence>
<dbReference type="STRING" id="53468.A0A0R3U285"/>
<evidence type="ECO:0000313" key="1">
    <source>
        <dbReference type="EMBL" id="VDD74544.1"/>
    </source>
</evidence>
<dbReference type="WBParaSite" id="MCOS_0000054601-mRNA-1">
    <property type="protein sequence ID" value="MCOS_0000054601-mRNA-1"/>
    <property type="gene ID" value="MCOS_0000054601"/>
</dbReference>
<proteinExistence type="predicted"/>
<reference evidence="3" key="1">
    <citation type="submission" date="2017-02" db="UniProtKB">
        <authorList>
            <consortium name="WormBaseParasite"/>
        </authorList>
    </citation>
    <scope>IDENTIFICATION</scope>
</reference>
<evidence type="ECO:0000313" key="3">
    <source>
        <dbReference type="WBParaSite" id="MCOS_0000054601-mRNA-1"/>
    </source>
</evidence>
<dbReference type="InterPro" id="IPR001611">
    <property type="entry name" value="Leu-rich_rpt"/>
</dbReference>
<protein>
    <submittedName>
        <fullName evidence="3">Leucine-rich repeat-containing protein 34-like</fullName>
    </submittedName>
</protein>
<dbReference type="OrthoDB" id="120976at2759"/>
<sequence>MFGQVLTHNSSLRKLDLSNNTIGAATGRKLQECIASNQALIHLDLRFTGIPQISEFTLHQTIEANDNRYRLERETGTGTEAVKLPGLISVAVNDVKQVFKKSRRRQSVFTH</sequence>
<dbReference type="EMBL" id="UXSR01000049">
    <property type="protein sequence ID" value="VDD74544.1"/>
    <property type="molecule type" value="Genomic_DNA"/>
</dbReference>
<organism evidence="3">
    <name type="scientific">Mesocestoides corti</name>
    <name type="common">Flatworm</name>
    <dbReference type="NCBI Taxonomy" id="53468"/>
    <lineage>
        <taxon>Eukaryota</taxon>
        <taxon>Metazoa</taxon>
        <taxon>Spiralia</taxon>
        <taxon>Lophotrochozoa</taxon>
        <taxon>Platyhelminthes</taxon>
        <taxon>Cestoda</taxon>
        <taxon>Eucestoda</taxon>
        <taxon>Cyclophyllidea</taxon>
        <taxon>Mesocestoididae</taxon>
        <taxon>Mesocestoides</taxon>
    </lineage>
</organism>
<dbReference type="InterPro" id="IPR032675">
    <property type="entry name" value="LRR_dom_sf"/>
</dbReference>
<gene>
    <name evidence="1" type="ORF">MCOS_LOCUS547</name>
</gene>